<evidence type="ECO:0000256" key="6">
    <source>
        <dbReference type="ARBA" id="ARBA00022840"/>
    </source>
</evidence>
<feature type="compositionally biased region" description="Low complexity" evidence="8">
    <location>
        <begin position="292"/>
        <end position="305"/>
    </location>
</feature>
<sequence>MSETILQTSVVAAAEPVAPVLTVQDLRVEFRHGGRWTPVVRGVSFDIRPAETLAVVGESGSGKSVTALSIMRLLPKRTARIGGRVELAGRNLLDLPEPALPSVRGREVGMIFQEPMTSLNPVMPIGQQIGETLRIHQKMSARAADAEVVRLLDRVRIPDARRRRLDYPHRLSGGMRQRAMIAAAIACRPKLLIADEPTTALDVTIQAQILDLLRDLQDEMGVALLFITHDMGVVAQLADRVMVMRHGQIVEQGQAASLLAAPSQAYTKALLAAVPRLGDMAGSTTPRRFADGAQPAQGGEAPAQGRPLLTVEDLVTRFPARRNWRGRRTAEVVAVDHVSFDLHEGETLAIVGESGSGKSTTGRSILRLIEPYSGSVRFAGQTLAGLDEVALRPFRQRMQMIFQDPFGSLDPRQTIGSALAEPIRLHGLARGRQIRERTAELLVRVGLDAAHLDRYPHQFSGGQRQRICIARALALEPRLLIADEAVSALDVSVKARIVDLLIDLQQQLGIACLFISHDMAVVERISHRIAVMYRGQIVEIGSRAQIMETPQHPYTRHLLNAVPSLTRAAPLPRGAAGFMPDFPFRPGPRPRLEVAPGHFVQASD</sequence>
<evidence type="ECO:0000256" key="4">
    <source>
        <dbReference type="ARBA" id="ARBA00022475"/>
    </source>
</evidence>
<evidence type="ECO:0000259" key="9">
    <source>
        <dbReference type="PROSITE" id="PS50893"/>
    </source>
</evidence>
<evidence type="ECO:0000256" key="5">
    <source>
        <dbReference type="ARBA" id="ARBA00022741"/>
    </source>
</evidence>
<dbReference type="RefSeq" id="WP_088561810.1">
    <property type="nucleotide sequence ID" value="NZ_FYEH01000008.1"/>
</dbReference>
<dbReference type="GO" id="GO:0016887">
    <property type="term" value="F:ATP hydrolysis activity"/>
    <property type="evidence" value="ECO:0007669"/>
    <property type="project" value="InterPro"/>
</dbReference>
<evidence type="ECO:0000256" key="2">
    <source>
        <dbReference type="ARBA" id="ARBA00005417"/>
    </source>
</evidence>
<feature type="domain" description="ABC transporter" evidence="9">
    <location>
        <begin position="21"/>
        <end position="271"/>
    </location>
</feature>
<evidence type="ECO:0000313" key="11">
    <source>
        <dbReference type="Proteomes" id="UP000197065"/>
    </source>
</evidence>
<dbReference type="GO" id="GO:0005886">
    <property type="term" value="C:plasma membrane"/>
    <property type="evidence" value="ECO:0007669"/>
    <property type="project" value="UniProtKB-SubCell"/>
</dbReference>
<accession>A0A212REZ0</accession>
<dbReference type="InterPro" id="IPR027417">
    <property type="entry name" value="P-loop_NTPase"/>
</dbReference>
<feature type="domain" description="ABC transporter" evidence="9">
    <location>
        <begin position="309"/>
        <end position="559"/>
    </location>
</feature>
<dbReference type="AlphaFoldDB" id="A0A212REZ0"/>
<keyword evidence="11" id="KW-1185">Reference proteome</keyword>
<comment type="similarity">
    <text evidence="2">Belongs to the ABC transporter superfamily.</text>
</comment>
<dbReference type="NCBIfam" id="NF008453">
    <property type="entry name" value="PRK11308.1"/>
    <property type="match status" value="2"/>
</dbReference>
<dbReference type="GO" id="GO:0015833">
    <property type="term" value="P:peptide transport"/>
    <property type="evidence" value="ECO:0007669"/>
    <property type="project" value="InterPro"/>
</dbReference>
<keyword evidence="5" id="KW-0547">Nucleotide-binding</keyword>
<dbReference type="OrthoDB" id="9802264at2"/>
<comment type="subcellular location">
    <subcellularLocation>
        <location evidence="1">Cell inner membrane</location>
        <topology evidence="1">Peripheral membrane protein</topology>
    </subcellularLocation>
</comment>
<dbReference type="EMBL" id="FYEH01000008">
    <property type="protein sequence ID" value="SNB70837.1"/>
    <property type="molecule type" value="Genomic_DNA"/>
</dbReference>
<dbReference type="Gene3D" id="3.40.50.300">
    <property type="entry name" value="P-loop containing nucleotide triphosphate hydrolases"/>
    <property type="match status" value="2"/>
</dbReference>
<dbReference type="PROSITE" id="PS50893">
    <property type="entry name" value="ABC_TRANSPORTER_2"/>
    <property type="match status" value="2"/>
</dbReference>
<dbReference type="SUPFAM" id="SSF52540">
    <property type="entry name" value="P-loop containing nucleoside triphosphate hydrolases"/>
    <property type="match status" value="2"/>
</dbReference>
<evidence type="ECO:0000256" key="1">
    <source>
        <dbReference type="ARBA" id="ARBA00004417"/>
    </source>
</evidence>
<dbReference type="InterPro" id="IPR050388">
    <property type="entry name" value="ABC_Ni/Peptide_Import"/>
</dbReference>
<dbReference type="FunFam" id="3.40.50.300:FF:000016">
    <property type="entry name" value="Oligopeptide ABC transporter ATP-binding component"/>
    <property type="match status" value="2"/>
</dbReference>
<reference evidence="10 11" key="1">
    <citation type="submission" date="2017-06" db="EMBL/GenBank/DDBJ databases">
        <authorList>
            <person name="Kim H.J."/>
            <person name="Triplett B.A."/>
        </authorList>
    </citation>
    <scope>NUCLEOTIDE SEQUENCE [LARGE SCALE GENOMIC DNA]</scope>
    <source>
        <strain evidence="10 11">B29T1</strain>
    </source>
</reference>
<dbReference type="NCBIfam" id="NF007739">
    <property type="entry name" value="PRK10419.1"/>
    <property type="match status" value="2"/>
</dbReference>
<evidence type="ECO:0000256" key="8">
    <source>
        <dbReference type="SAM" id="MobiDB-lite"/>
    </source>
</evidence>
<dbReference type="InterPro" id="IPR003439">
    <property type="entry name" value="ABC_transporter-like_ATP-bd"/>
</dbReference>
<dbReference type="Proteomes" id="UP000197065">
    <property type="component" value="Unassembled WGS sequence"/>
</dbReference>
<name>A0A212REZ0_9PROT</name>
<evidence type="ECO:0000313" key="10">
    <source>
        <dbReference type="EMBL" id="SNB70837.1"/>
    </source>
</evidence>
<gene>
    <name evidence="10" type="ORF">SAMN07250955_1086</name>
</gene>
<keyword evidence="6 10" id="KW-0067">ATP-binding</keyword>
<dbReference type="Pfam" id="PF08352">
    <property type="entry name" value="oligo_HPY"/>
    <property type="match status" value="2"/>
</dbReference>
<dbReference type="PANTHER" id="PTHR43297">
    <property type="entry name" value="OLIGOPEPTIDE TRANSPORT ATP-BINDING PROTEIN APPD"/>
    <property type="match status" value="1"/>
</dbReference>
<evidence type="ECO:0000256" key="7">
    <source>
        <dbReference type="ARBA" id="ARBA00023136"/>
    </source>
</evidence>
<dbReference type="PANTHER" id="PTHR43297:SF2">
    <property type="entry name" value="DIPEPTIDE TRANSPORT ATP-BINDING PROTEIN DPPD"/>
    <property type="match status" value="1"/>
</dbReference>
<dbReference type="InterPro" id="IPR017871">
    <property type="entry name" value="ABC_transporter-like_CS"/>
</dbReference>
<dbReference type="SMART" id="SM00382">
    <property type="entry name" value="AAA"/>
    <property type="match status" value="2"/>
</dbReference>
<evidence type="ECO:0000256" key="3">
    <source>
        <dbReference type="ARBA" id="ARBA00022448"/>
    </source>
</evidence>
<dbReference type="InterPro" id="IPR013563">
    <property type="entry name" value="Oligopep_ABC_C"/>
</dbReference>
<keyword evidence="4" id="KW-1003">Cell membrane</keyword>
<dbReference type="CDD" id="cd03257">
    <property type="entry name" value="ABC_NikE_OppD_transporters"/>
    <property type="match status" value="2"/>
</dbReference>
<feature type="region of interest" description="Disordered" evidence="8">
    <location>
        <begin position="283"/>
        <end position="305"/>
    </location>
</feature>
<dbReference type="PROSITE" id="PS00211">
    <property type="entry name" value="ABC_TRANSPORTER_1"/>
    <property type="match status" value="2"/>
</dbReference>
<protein>
    <submittedName>
        <fullName evidence="10">Peptide/nickel transport system ATP-binding protein</fullName>
    </submittedName>
</protein>
<dbReference type="GO" id="GO:0055085">
    <property type="term" value="P:transmembrane transport"/>
    <property type="evidence" value="ECO:0007669"/>
    <property type="project" value="UniProtKB-ARBA"/>
</dbReference>
<proteinExistence type="inferred from homology"/>
<keyword evidence="7" id="KW-0472">Membrane</keyword>
<keyword evidence="3" id="KW-0813">Transport</keyword>
<dbReference type="Pfam" id="PF00005">
    <property type="entry name" value="ABC_tran"/>
    <property type="match status" value="2"/>
</dbReference>
<dbReference type="InterPro" id="IPR003593">
    <property type="entry name" value="AAA+_ATPase"/>
</dbReference>
<dbReference type="GO" id="GO:0005524">
    <property type="term" value="F:ATP binding"/>
    <property type="evidence" value="ECO:0007669"/>
    <property type="project" value="UniProtKB-KW"/>
</dbReference>
<organism evidence="10 11">
    <name type="scientific">Arboricoccus pini</name>
    <dbReference type="NCBI Taxonomy" id="1963835"/>
    <lineage>
        <taxon>Bacteria</taxon>
        <taxon>Pseudomonadati</taxon>
        <taxon>Pseudomonadota</taxon>
        <taxon>Alphaproteobacteria</taxon>
        <taxon>Geminicoccales</taxon>
        <taxon>Geminicoccaceae</taxon>
        <taxon>Arboricoccus</taxon>
    </lineage>
</organism>